<evidence type="ECO:0000313" key="2">
    <source>
        <dbReference type="Proteomes" id="UP000315700"/>
    </source>
</evidence>
<dbReference type="EMBL" id="CP036271">
    <property type="protein sequence ID" value="QDT54507.1"/>
    <property type="molecule type" value="Genomic_DNA"/>
</dbReference>
<dbReference type="Proteomes" id="UP000315700">
    <property type="component" value="Chromosome"/>
</dbReference>
<dbReference type="InterPro" id="IPR008775">
    <property type="entry name" value="Phytyl_CoA_dOase-like"/>
</dbReference>
<dbReference type="Pfam" id="PF05721">
    <property type="entry name" value="PhyH"/>
    <property type="match status" value="1"/>
</dbReference>
<dbReference type="GO" id="GO:0016706">
    <property type="term" value="F:2-oxoglutarate-dependent dioxygenase activity"/>
    <property type="evidence" value="ECO:0007669"/>
    <property type="project" value="UniProtKB-ARBA"/>
</dbReference>
<dbReference type="AlphaFoldDB" id="A0A517SEH9"/>
<dbReference type="PANTHER" id="PTHR20883:SF51">
    <property type="entry name" value="PHYTANOYL-COA HYDROXYLASE"/>
    <property type="match status" value="1"/>
</dbReference>
<dbReference type="RefSeq" id="WP_231754308.1">
    <property type="nucleotide sequence ID" value="NZ_CP036271.1"/>
</dbReference>
<dbReference type="KEGG" id="ccos:Pan44_25400"/>
<keyword evidence="1" id="KW-0223">Dioxygenase</keyword>
<evidence type="ECO:0000313" key="1">
    <source>
        <dbReference type="EMBL" id="QDT54507.1"/>
    </source>
</evidence>
<proteinExistence type="predicted"/>
<accession>A0A517SEH9</accession>
<keyword evidence="2" id="KW-1185">Reference proteome</keyword>
<reference evidence="1 2" key="1">
    <citation type="submission" date="2019-02" db="EMBL/GenBank/DDBJ databases">
        <title>Deep-cultivation of Planctomycetes and their phenomic and genomic characterization uncovers novel biology.</title>
        <authorList>
            <person name="Wiegand S."/>
            <person name="Jogler M."/>
            <person name="Boedeker C."/>
            <person name="Pinto D."/>
            <person name="Vollmers J."/>
            <person name="Rivas-Marin E."/>
            <person name="Kohn T."/>
            <person name="Peeters S.H."/>
            <person name="Heuer A."/>
            <person name="Rast P."/>
            <person name="Oberbeckmann S."/>
            <person name="Bunk B."/>
            <person name="Jeske O."/>
            <person name="Meyerdierks A."/>
            <person name="Storesund J.E."/>
            <person name="Kallscheuer N."/>
            <person name="Luecker S."/>
            <person name="Lage O.M."/>
            <person name="Pohl T."/>
            <person name="Merkel B.J."/>
            <person name="Hornburger P."/>
            <person name="Mueller R.-W."/>
            <person name="Bruemmer F."/>
            <person name="Labrenz M."/>
            <person name="Spormann A.M."/>
            <person name="Op den Camp H."/>
            <person name="Overmann J."/>
            <person name="Amann R."/>
            <person name="Jetten M.S.M."/>
            <person name="Mascher T."/>
            <person name="Medema M.H."/>
            <person name="Devos D.P."/>
            <person name="Kaster A.-K."/>
            <person name="Ovreas L."/>
            <person name="Rohde M."/>
            <person name="Galperin M.Y."/>
            <person name="Jogler C."/>
        </authorList>
    </citation>
    <scope>NUCLEOTIDE SEQUENCE [LARGE SCALE GENOMIC DNA]</scope>
    <source>
        <strain evidence="1 2">Pan44</strain>
    </source>
</reference>
<sequence>MTSPQTLAELTFSPDELAAFERDGFIIVRKLASEDLLRRMRDVTLDGLHRRVEPLELEADVHYPGAPQDRESRGGATIRRLKQAHSRDYVFTEWLTSPGLLGRLRQLLGPEVVCPLAHHNCVMTKEPQYSSDTGWHQDIRYWSFHRPDLVNAWLALGHEKPENGCLKVIPGSHRIAYSPEQFDQAIFLRDDLPQNQPLIQSQRFAVLEPGDVLFFHCLTFHAASRNHTTESKHSVVFTFRGADNLATPGSRSAQSPELLLH</sequence>
<dbReference type="PANTHER" id="PTHR20883">
    <property type="entry name" value="PHYTANOYL-COA DIOXYGENASE DOMAIN CONTAINING 1"/>
    <property type="match status" value="1"/>
</dbReference>
<keyword evidence="1" id="KW-0560">Oxidoreductase</keyword>
<organism evidence="1 2">
    <name type="scientific">Caulifigura coniformis</name>
    <dbReference type="NCBI Taxonomy" id="2527983"/>
    <lineage>
        <taxon>Bacteria</taxon>
        <taxon>Pseudomonadati</taxon>
        <taxon>Planctomycetota</taxon>
        <taxon>Planctomycetia</taxon>
        <taxon>Planctomycetales</taxon>
        <taxon>Planctomycetaceae</taxon>
        <taxon>Caulifigura</taxon>
    </lineage>
</organism>
<dbReference type="InParanoid" id="A0A517SEH9"/>
<dbReference type="SUPFAM" id="SSF51197">
    <property type="entry name" value="Clavaminate synthase-like"/>
    <property type="match status" value="1"/>
</dbReference>
<dbReference type="Gene3D" id="2.60.120.620">
    <property type="entry name" value="q2cbj1_9rhob like domain"/>
    <property type="match status" value="1"/>
</dbReference>
<gene>
    <name evidence="1" type="ORF">Pan44_25400</name>
</gene>
<protein>
    <submittedName>
        <fullName evidence="1">Phytanoyl-CoA dioxygenase (PhyH)</fullName>
    </submittedName>
</protein>
<name>A0A517SEH9_9PLAN</name>
<dbReference type="GO" id="GO:0005506">
    <property type="term" value="F:iron ion binding"/>
    <property type="evidence" value="ECO:0007669"/>
    <property type="project" value="UniProtKB-ARBA"/>
</dbReference>